<evidence type="ECO:0000313" key="2">
    <source>
        <dbReference type="EMBL" id="MDC8758133.1"/>
    </source>
</evidence>
<keyword evidence="3" id="KW-1185">Reference proteome</keyword>
<evidence type="ECO:0000256" key="1">
    <source>
        <dbReference type="SAM" id="Coils"/>
    </source>
</evidence>
<feature type="coiled-coil region" evidence="1">
    <location>
        <begin position="202"/>
        <end position="265"/>
    </location>
</feature>
<proteinExistence type="predicted"/>
<dbReference type="SUPFAM" id="SSF52540">
    <property type="entry name" value="P-loop containing nucleoside triphosphate hydrolases"/>
    <property type="match status" value="1"/>
</dbReference>
<gene>
    <name evidence="2" type="ORF">OIK44_11080</name>
</gene>
<name>A0ABT5JZH6_9BURK</name>
<evidence type="ECO:0008006" key="4">
    <source>
        <dbReference type="Google" id="ProtNLM"/>
    </source>
</evidence>
<dbReference type="Proteomes" id="UP001221208">
    <property type="component" value="Unassembled WGS sequence"/>
</dbReference>
<dbReference type="InterPro" id="IPR027417">
    <property type="entry name" value="P-loop_NTPase"/>
</dbReference>
<keyword evidence="1" id="KW-0175">Coiled coil</keyword>
<sequence length="659" mass="75019">MKQHPSILINKLILVGRRKNYIVPFYPGVNIIYGDSATGKSSILEIINYLFGASKFVYDQEIESSVIYASMEVELNKQVYVIKRDIFDTNSNVEVTASTFDDVDKLFPKKFAANYSAAPGPDGYLSDFFLSALGVPILKVRESPSKAESSMVRLSFRDLFKFCYLKQDDVGSKQLLELGNWVLHSKNKTTFKYIFNLLDENITALEGQISVATSEKNRLENKYRSVSEFLNDTQFQSAVGLNDSYEELERQATLLDQQLQEINKTMVSDSDAYSFLRDAVESSSIKSSLLVQDRYNCEMAIERFSRLKNDYQNDITKLKAIKLAKNQIGHDNFEIFNCPICDSKLDIENIKQEHSIDESDKANHEINAFLRRTKDLEILLTGERSKHHAISMELAALNDEQIRYRRMLDVESANMITPYLSERDGVASELATLREKIRQLSHSLKIRNQQRAIFDEIERLQNNISGMQANLGILKDAAPSSLEIFQRIGHLLNKYLAKVNIKDRRDVSIGEASILPILRNREYKDITSGGLRTILSIGYFVSLFEFAIEEIVNFPSFLMVDTVGKYLGKTQNRYIETDLVADRNENISDPSKYNNMYEYMIEVAEAAEMKQQICQFILVDNDVPIGIQEKYAGFVVAHFSANGHNGLPLGLIDDAPQFA</sequence>
<comment type="caution">
    <text evidence="2">The sequence shown here is derived from an EMBL/GenBank/DDBJ whole genome shotgun (WGS) entry which is preliminary data.</text>
</comment>
<dbReference type="Gene3D" id="3.40.50.300">
    <property type="entry name" value="P-loop containing nucleotide triphosphate hydrolases"/>
    <property type="match status" value="1"/>
</dbReference>
<dbReference type="RefSeq" id="WP_273670805.1">
    <property type="nucleotide sequence ID" value="NZ_JAQQXR010000003.1"/>
</dbReference>
<accession>A0ABT5JZH6</accession>
<dbReference type="EMBL" id="JAQQXR010000003">
    <property type="protein sequence ID" value="MDC8758133.1"/>
    <property type="molecule type" value="Genomic_DNA"/>
</dbReference>
<reference evidence="2 3" key="1">
    <citation type="submission" date="2022-10" db="EMBL/GenBank/DDBJ databases">
        <title>Janthinobacterium sp. hw3 Genome sequencing.</title>
        <authorList>
            <person name="Park S."/>
        </authorList>
    </citation>
    <scope>NUCLEOTIDE SEQUENCE [LARGE SCALE GENOMIC DNA]</scope>
    <source>
        <strain evidence="3">hw3</strain>
    </source>
</reference>
<evidence type="ECO:0000313" key="3">
    <source>
        <dbReference type="Proteomes" id="UP001221208"/>
    </source>
</evidence>
<protein>
    <recommendedName>
        <fullName evidence="4">Exonuclease SbcC</fullName>
    </recommendedName>
</protein>
<organism evidence="2 3">
    <name type="scientific">Janthinobacterium fluminis</name>
    <dbReference type="NCBI Taxonomy" id="2987524"/>
    <lineage>
        <taxon>Bacteria</taxon>
        <taxon>Pseudomonadati</taxon>
        <taxon>Pseudomonadota</taxon>
        <taxon>Betaproteobacteria</taxon>
        <taxon>Burkholderiales</taxon>
        <taxon>Oxalobacteraceae</taxon>
        <taxon>Janthinobacterium</taxon>
    </lineage>
</organism>